<dbReference type="EMBL" id="AZGB01000016">
    <property type="protein sequence ID" value="KRM06103.1"/>
    <property type="molecule type" value="Genomic_DNA"/>
</dbReference>
<keyword evidence="5" id="KW-0479">Metal-binding</keyword>
<keyword evidence="7" id="KW-1185">Reference proteome</keyword>
<dbReference type="Gene3D" id="3.40.50.10420">
    <property type="entry name" value="NagB/RpiA/CoA transferase-like"/>
    <property type="match status" value="1"/>
</dbReference>
<evidence type="ECO:0000256" key="5">
    <source>
        <dbReference type="RuleBase" id="RU361279"/>
    </source>
</evidence>
<name>A0A0R1VKJ8_9LACO</name>
<gene>
    <name evidence="6" type="ORF">FC89_GL000970</name>
</gene>
<dbReference type="PANTHER" id="PTHR23407">
    <property type="entry name" value="ATPASE INHIBITOR/5-FORMYLTETRAHYDROFOLATE CYCLO-LIGASE"/>
    <property type="match status" value="1"/>
</dbReference>
<evidence type="ECO:0000313" key="7">
    <source>
        <dbReference type="Proteomes" id="UP000051451"/>
    </source>
</evidence>
<comment type="similarity">
    <text evidence="1 5">Belongs to the 5-formyltetrahydrofolate cyclo-ligase family.</text>
</comment>
<evidence type="ECO:0000256" key="4">
    <source>
        <dbReference type="PIRSR" id="PIRSR006806-1"/>
    </source>
</evidence>
<evidence type="ECO:0000256" key="2">
    <source>
        <dbReference type="ARBA" id="ARBA00022741"/>
    </source>
</evidence>
<evidence type="ECO:0000313" key="6">
    <source>
        <dbReference type="EMBL" id="KRM06103.1"/>
    </source>
</evidence>
<dbReference type="InterPro" id="IPR002698">
    <property type="entry name" value="FTHF_cligase"/>
</dbReference>
<feature type="binding site" evidence="4">
    <location>
        <position position="41"/>
    </location>
    <ligand>
        <name>substrate</name>
    </ligand>
</feature>
<dbReference type="InterPro" id="IPR037171">
    <property type="entry name" value="NagB/RpiA_transferase-like"/>
</dbReference>
<comment type="cofactor">
    <cofactor evidence="5">
        <name>Mg(2+)</name>
        <dbReference type="ChEBI" id="CHEBI:18420"/>
    </cofactor>
</comment>
<feature type="binding site" evidence="4">
    <location>
        <position position="36"/>
    </location>
    <ligand>
        <name>substrate</name>
    </ligand>
</feature>
<dbReference type="GO" id="GO:0046872">
    <property type="term" value="F:metal ion binding"/>
    <property type="evidence" value="ECO:0007669"/>
    <property type="project" value="UniProtKB-KW"/>
</dbReference>
<feature type="binding site" evidence="4">
    <location>
        <begin position="117"/>
        <end position="125"/>
    </location>
    <ligand>
        <name>ATP</name>
        <dbReference type="ChEBI" id="CHEBI:30616"/>
    </ligand>
</feature>
<keyword evidence="3 4" id="KW-0067">ATP-binding</keyword>
<comment type="caution">
    <text evidence="6">The sequence shown here is derived from an EMBL/GenBank/DDBJ whole genome shotgun (WGS) entry which is preliminary data.</text>
</comment>
<dbReference type="GO" id="GO:0009396">
    <property type="term" value="P:folic acid-containing compound biosynthetic process"/>
    <property type="evidence" value="ECO:0007669"/>
    <property type="project" value="TreeGrafter"/>
</dbReference>
<keyword evidence="2 4" id="KW-0547">Nucleotide-binding</keyword>
<dbReference type="Pfam" id="PF01812">
    <property type="entry name" value="5-FTHF_cyc-lig"/>
    <property type="match status" value="1"/>
</dbReference>
<dbReference type="AlphaFoldDB" id="A0A0R1VKJ8"/>
<organism evidence="6 7">
    <name type="scientific">Liquorilactobacillus ghanensis DSM 18630</name>
    <dbReference type="NCBI Taxonomy" id="1423750"/>
    <lineage>
        <taxon>Bacteria</taxon>
        <taxon>Bacillati</taxon>
        <taxon>Bacillota</taxon>
        <taxon>Bacilli</taxon>
        <taxon>Lactobacillales</taxon>
        <taxon>Lactobacillaceae</taxon>
        <taxon>Liquorilactobacillus</taxon>
    </lineage>
</organism>
<evidence type="ECO:0000256" key="3">
    <source>
        <dbReference type="ARBA" id="ARBA00022840"/>
    </source>
</evidence>
<dbReference type="STRING" id="1423750.FC89_GL000970"/>
<dbReference type="NCBIfam" id="TIGR02727">
    <property type="entry name" value="MTHFS_bact"/>
    <property type="match status" value="1"/>
</dbReference>
<dbReference type="InterPro" id="IPR024185">
    <property type="entry name" value="FTHF_cligase-like_sf"/>
</dbReference>
<dbReference type="PATRIC" id="fig|1423750.3.peg.994"/>
<dbReference type="GO" id="GO:0035999">
    <property type="term" value="P:tetrahydrofolate interconversion"/>
    <property type="evidence" value="ECO:0007669"/>
    <property type="project" value="TreeGrafter"/>
</dbReference>
<evidence type="ECO:0000256" key="1">
    <source>
        <dbReference type="ARBA" id="ARBA00010638"/>
    </source>
</evidence>
<dbReference type="PANTHER" id="PTHR23407:SF1">
    <property type="entry name" value="5-FORMYLTETRAHYDROFOLATE CYCLO-LIGASE"/>
    <property type="match status" value="1"/>
</dbReference>
<comment type="catalytic activity">
    <reaction evidence="5">
        <text>(6S)-5-formyl-5,6,7,8-tetrahydrofolate + ATP = (6R)-5,10-methenyltetrahydrofolate + ADP + phosphate</text>
        <dbReference type="Rhea" id="RHEA:10488"/>
        <dbReference type="ChEBI" id="CHEBI:30616"/>
        <dbReference type="ChEBI" id="CHEBI:43474"/>
        <dbReference type="ChEBI" id="CHEBI:57455"/>
        <dbReference type="ChEBI" id="CHEBI:57457"/>
        <dbReference type="ChEBI" id="CHEBI:456216"/>
        <dbReference type="EC" id="6.3.3.2"/>
    </reaction>
</comment>
<dbReference type="Proteomes" id="UP000051451">
    <property type="component" value="Unassembled WGS sequence"/>
</dbReference>
<proteinExistence type="inferred from homology"/>
<dbReference type="SUPFAM" id="SSF100950">
    <property type="entry name" value="NagB/RpiA/CoA transferase-like"/>
    <property type="match status" value="1"/>
</dbReference>
<dbReference type="PIRSF" id="PIRSF006806">
    <property type="entry name" value="FTHF_cligase"/>
    <property type="match status" value="1"/>
</dbReference>
<reference evidence="6 7" key="1">
    <citation type="journal article" date="2015" name="Genome Announc.">
        <title>Expanding the biotechnology potential of lactobacilli through comparative genomics of 213 strains and associated genera.</title>
        <authorList>
            <person name="Sun Z."/>
            <person name="Harris H.M."/>
            <person name="McCann A."/>
            <person name="Guo C."/>
            <person name="Argimon S."/>
            <person name="Zhang W."/>
            <person name="Yang X."/>
            <person name="Jeffery I.B."/>
            <person name="Cooney J.C."/>
            <person name="Kagawa T.F."/>
            <person name="Liu W."/>
            <person name="Song Y."/>
            <person name="Salvetti E."/>
            <person name="Wrobel A."/>
            <person name="Rasinkangas P."/>
            <person name="Parkhill J."/>
            <person name="Rea M.C."/>
            <person name="O'Sullivan O."/>
            <person name="Ritari J."/>
            <person name="Douillard F.P."/>
            <person name="Paul Ross R."/>
            <person name="Yang R."/>
            <person name="Briner A.E."/>
            <person name="Felis G.E."/>
            <person name="de Vos W.M."/>
            <person name="Barrangou R."/>
            <person name="Klaenhammer T.R."/>
            <person name="Caufield P.W."/>
            <person name="Cui Y."/>
            <person name="Zhang H."/>
            <person name="O'Toole P.W."/>
        </authorList>
    </citation>
    <scope>NUCLEOTIDE SEQUENCE [LARGE SCALE GENOMIC DNA]</scope>
    <source>
        <strain evidence="6 7">DSM 18630</strain>
    </source>
</reference>
<dbReference type="EC" id="6.3.3.2" evidence="5"/>
<accession>A0A0R1VKJ8</accession>
<protein>
    <recommendedName>
        <fullName evidence="5">5-formyltetrahydrofolate cyclo-ligase</fullName>
        <ecNumber evidence="5">6.3.3.2</ecNumber>
    </recommendedName>
</protein>
<keyword evidence="5" id="KW-0460">Magnesium</keyword>
<sequence length="168" mass="19152">MKQKDPTQKLQQEQLLYHQLYDLSAWQKAESIGITMSMSHEINTLPIIKKALTQGKQVYIPKTIHRELKWLAYDPQQLEKTRFGIWEPTASLDQAVDIKQLQLLLVPGVAFTPTGYRVGYGAGFYDRTLSNYPGKSISLVFPEQQIADFLADSWDKPVDLILTPSKIS</sequence>
<dbReference type="GO" id="GO:0005524">
    <property type="term" value="F:ATP binding"/>
    <property type="evidence" value="ECO:0007669"/>
    <property type="project" value="UniProtKB-KW"/>
</dbReference>
<dbReference type="GO" id="GO:0030272">
    <property type="term" value="F:5-formyltetrahydrofolate cyclo-ligase activity"/>
    <property type="evidence" value="ECO:0007669"/>
    <property type="project" value="UniProtKB-EC"/>
</dbReference>